<accession>A0A699VX38</accession>
<feature type="non-terminal residue" evidence="1">
    <location>
        <position position="89"/>
    </location>
</feature>
<dbReference type="AlphaFoldDB" id="A0A699VX38"/>
<feature type="non-terminal residue" evidence="1">
    <location>
        <position position="1"/>
    </location>
</feature>
<reference evidence="1" key="1">
    <citation type="journal article" date="2019" name="Sci. Rep.">
        <title>Draft genome of Tanacetum cinerariifolium, the natural source of mosquito coil.</title>
        <authorList>
            <person name="Yamashiro T."/>
            <person name="Shiraishi A."/>
            <person name="Satake H."/>
            <person name="Nakayama K."/>
        </authorList>
    </citation>
    <scope>NUCLEOTIDE SEQUENCE</scope>
</reference>
<name>A0A699VX38_TANCI</name>
<proteinExistence type="predicted"/>
<organism evidence="1">
    <name type="scientific">Tanacetum cinerariifolium</name>
    <name type="common">Dalmatian daisy</name>
    <name type="synonym">Chrysanthemum cinerariifolium</name>
    <dbReference type="NCBI Taxonomy" id="118510"/>
    <lineage>
        <taxon>Eukaryota</taxon>
        <taxon>Viridiplantae</taxon>
        <taxon>Streptophyta</taxon>
        <taxon>Embryophyta</taxon>
        <taxon>Tracheophyta</taxon>
        <taxon>Spermatophyta</taxon>
        <taxon>Magnoliopsida</taxon>
        <taxon>eudicotyledons</taxon>
        <taxon>Gunneridae</taxon>
        <taxon>Pentapetalae</taxon>
        <taxon>asterids</taxon>
        <taxon>campanulids</taxon>
        <taxon>Asterales</taxon>
        <taxon>Asteraceae</taxon>
        <taxon>Asteroideae</taxon>
        <taxon>Anthemideae</taxon>
        <taxon>Anthemidinae</taxon>
        <taxon>Tanacetum</taxon>
    </lineage>
</organism>
<sequence>DAHFPMSLLQEALDAYAALARRVDKTDSAAAVVQADVPTAPVNVVAVVTTAAPVKFDVPSSRRRRGVVIRDLEEESFAKTPTETKSKDK</sequence>
<dbReference type="EMBL" id="BKCJ011472448">
    <property type="protein sequence ID" value="GFD36484.1"/>
    <property type="molecule type" value="Genomic_DNA"/>
</dbReference>
<gene>
    <name evidence="1" type="ORF">Tci_908453</name>
</gene>
<protein>
    <submittedName>
        <fullName evidence="1">Uncharacterized protein</fullName>
    </submittedName>
</protein>
<comment type="caution">
    <text evidence="1">The sequence shown here is derived from an EMBL/GenBank/DDBJ whole genome shotgun (WGS) entry which is preliminary data.</text>
</comment>
<evidence type="ECO:0000313" key="1">
    <source>
        <dbReference type="EMBL" id="GFD36484.1"/>
    </source>
</evidence>